<dbReference type="PANTHER" id="PTHR44329">
    <property type="entry name" value="SERINE/THREONINE-PROTEIN KINASE TNNI3K-RELATED"/>
    <property type="match status" value="1"/>
</dbReference>
<dbReference type="PROSITE" id="PS00108">
    <property type="entry name" value="PROTEIN_KINASE_ST"/>
    <property type="match status" value="1"/>
</dbReference>
<dbReference type="InterPro" id="IPR000719">
    <property type="entry name" value="Prot_kinase_dom"/>
</dbReference>
<evidence type="ECO:0000259" key="1">
    <source>
        <dbReference type="PROSITE" id="PS50011"/>
    </source>
</evidence>
<dbReference type="SMART" id="SM00220">
    <property type="entry name" value="S_TKc"/>
    <property type="match status" value="1"/>
</dbReference>
<keyword evidence="2" id="KW-0808">Transferase</keyword>
<gene>
    <name evidence="2" type="ORF">BDQ12DRAFT_735591</name>
</gene>
<evidence type="ECO:0000313" key="3">
    <source>
        <dbReference type="Proteomes" id="UP000308652"/>
    </source>
</evidence>
<dbReference type="SUPFAM" id="SSF56112">
    <property type="entry name" value="Protein kinase-like (PK-like)"/>
    <property type="match status" value="1"/>
</dbReference>
<evidence type="ECO:0000313" key="2">
    <source>
        <dbReference type="EMBL" id="TFK38493.1"/>
    </source>
</evidence>
<proteinExistence type="predicted"/>
<protein>
    <submittedName>
        <fullName evidence="2">Kinase-like domain-containing protein</fullName>
    </submittedName>
</protein>
<dbReference type="STRING" id="68775.A0A5C3M195"/>
<organism evidence="2 3">
    <name type="scientific">Crucibulum laeve</name>
    <dbReference type="NCBI Taxonomy" id="68775"/>
    <lineage>
        <taxon>Eukaryota</taxon>
        <taxon>Fungi</taxon>
        <taxon>Dikarya</taxon>
        <taxon>Basidiomycota</taxon>
        <taxon>Agaricomycotina</taxon>
        <taxon>Agaricomycetes</taxon>
        <taxon>Agaricomycetidae</taxon>
        <taxon>Agaricales</taxon>
        <taxon>Agaricineae</taxon>
        <taxon>Nidulariaceae</taxon>
        <taxon>Crucibulum</taxon>
    </lineage>
</organism>
<dbReference type="InterPro" id="IPR051681">
    <property type="entry name" value="Ser/Thr_Kinases-Pseudokinases"/>
</dbReference>
<dbReference type="Gene3D" id="1.10.510.10">
    <property type="entry name" value="Transferase(Phosphotransferase) domain 1"/>
    <property type="match status" value="1"/>
</dbReference>
<accession>A0A5C3M195</accession>
<feature type="domain" description="Protein kinase" evidence="1">
    <location>
        <begin position="33"/>
        <end position="310"/>
    </location>
</feature>
<dbReference type="Proteomes" id="UP000308652">
    <property type="component" value="Unassembled WGS sequence"/>
</dbReference>
<keyword evidence="2" id="KW-0418">Kinase</keyword>
<dbReference type="OrthoDB" id="3260205at2759"/>
<dbReference type="InterPro" id="IPR001245">
    <property type="entry name" value="Ser-Thr/Tyr_kinase_cat_dom"/>
</dbReference>
<reference evidence="2 3" key="1">
    <citation type="journal article" date="2019" name="Nat. Ecol. Evol.">
        <title>Megaphylogeny resolves global patterns of mushroom evolution.</title>
        <authorList>
            <person name="Varga T."/>
            <person name="Krizsan K."/>
            <person name="Foldi C."/>
            <person name="Dima B."/>
            <person name="Sanchez-Garcia M."/>
            <person name="Sanchez-Ramirez S."/>
            <person name="Szollosi G.J."/>
            <person name="Szarkandi J.G."/>
            <person name="Papp V."/>
            <person name="Albert L."/>
            <person name="Andreopoulos W."/>
            <person name="Angelini C."/>
            <person name="Antonin V."/>
            <person name="Barry K.W."/>
            <person name="Bougher N.L."/>
            <person name="Buchanan P."/>
            <person name="Buyck B."/>
            <person name="Bense V."/>
            <person name="Catcheside P."/>
            <person name="Chovatia M."/>
            <person name="Cooper J."/>
            <person name="Damon W."/>
            <person name="Desjardin D."/>
            <person name="Finy P."/>
            <person name="Geml J."/>
            <person name="Haridas S."/>
            <person name="Hughes K."/>
            <person name="Justo A."/>
            <person name="Karasinski D."/>
            <person name="Kautmanova I."/>
            <person name="Kiss B."/>
            <person name="Kocsube S."/>
            <person name="Kotiranta H."/>
            <person name="LaButti K.M."/>
            <person name="Lechner B.E."/>
            <person name="Liimatainen K."/>
            <person name="Lipzen A."/>
            <person name="Lukacs Z."/>
            <person name="Mihaltcheva S."/>
            <person name="Morgado L.N."/>
            <person name="Niskanen T."/>
            <person name="Noordeloos M.E."/>
            <person name="Ohm R.A."/>
            <person name="Ortiz-Santana B."/>
            <person name="Ovrebo C."/>
            <person name="Racz N."/>
            <person name="Riley R."/>
            <person name="Savchenko A."/>
            <person name="Shiryaev A."/>
            <person name="Soop K."/>
            <person name="Spirin V."/>
            <person name="Szebenyi C."/>
            <person name="Tomsovsky M."/>
            <person name="Tulloss R.E."/>
            <person name="Uehling J."/>
            <person name="Grigoriev I.V."/>
            <person name="Vagvolgyi C."/>
            <person name="Papp T."/>
            <person name="Martin F.M."/>
            <person name="Miettinen O."/>
            <person name="Hibbett D.S."/>
            <person name="Nagy L.G."/>
        </authorList>
    </citation>
    <scope>NUCLEOTIDE SEQUENCE [LARGE SCALE GENOMIC DNA]</scope>
    <source>
        <strain evidence="2 3">CBS 166.37</strain>
    </source>
</reference>
<dbReference type="InterPro" id="IPR008271">
    <property type="entry name" value="Ser/Thr_kinase_AS"/>
</dbReference>
<dbReference type="GO" id="GO:0004674">
    <property type="term" value="F:protein serine/threonine kinase activity"/>
    <property type="evidence" value="ECO:0007669"/>
    <property type="project" value="TreeGrafter"/>
</dbReference>
<sequence length="320" mass="35436">MSPSDMTSPALPLSHIKGKIPKGRDLTNEKIQLASRATIGYGGATDVYRGEWFGKEGTILVAIKVYRGGHLDDKIEETNRRLVRETHTWCSLKHKNILPFYGWSKNKDIAPSTSLICPLLLNGHIIQYLNNTPDANRSRLVADIASGLNYLHTGLNEGAIIHGDLKPNNVLIGNDGTALLADFGRSIVLDFDGYMTAAMLGCGEYMAPELFQDTGDKEPGSWMFTKESDVYSFSLLAFQIMTDYIPLSINGKGRHPTHIPGLVKKGKRPTRDLDEHGRISDSLWELLTDGWSATLSKRPTVKVMCECPQLNDHINADDVE</sequence>
<name>A0A5C3M195_9AGAR</name>
<dbReference type="EMBL" id="ML213603">
    <property type="protein sequence ID" value="TFK38493.1"/>
    <property type="molecule type" value="Genomic_DNA"/>
</dbReference>
<dbReference type="PROSITE" id="PS50011">
    <property type="entry name" value="PROTEIN_KINASE_DOM"/>
    <property type="match status" value="1"/>
</dbReference>
<dbReference type="AlphaFoldDB" id="A0A5C3M195"/>
<dbReference type="Pfam" id="PF07714">
    <property type="entry name" value="PK_Tyr_Ser-Thr"/>
    <property type="match status" value="1"/>
</dbReference>
<dbReference type="GO" id="GO:0005524">
    <property type="term" value="F:ATP binding"/>
    <property type="evidence" value="ECO:0007669"/>
    <property type="project" value="InterPro"/>
</dbReference>
<dbReference type="InterPro" id="IPR011009">
    <property type="entry name" value="Kinase-like_dom_sf"/>
</dbReference>
<keyword evidence="3" id="KW-1185">Reference proteome</keyword>